<name>A0A094ISD4_9GAMM</name>
<reference evidence="2 3" key="1">
    <citation type="submission" date="2014-06" db="EMBL/GenBank/DDBJ databases">
        <title>Draft genome sequence of Idiomarina sp. MCCC 1A10513.</title>
        <authorList>
            <person name="Du J."/>
            <person name="Lai Q."/>
            <person name="Shao Z."/>
        </authorList>
    </citation>
    <scope>NUCLEOTIDE SEQUENCE [LARGE SCALE GENOMIC DNA]</scope>
    <source>
        <strain evidence="2 3">MCCC 1A10513</strain>
    </source>
</reference>
<evidence type="ECO:0000313" key="3">
    <source>
        <dbReference type="Proteomes" id="UP000053718"/>
    </source>
</evidence>
<protein>
    <submittedName>
        <fullName evidence="2">Uncharacterized protein</fullName>
    </submittedName>
</protein>
<feature type="transmembrane region" description="Helical" evidence="1">
    <location>
        <begin position="183"/>
        <end position="202"/>
    </location>
</feature>
<proteinExistence type="predicted"/>
<organism evidence="2 3">
    <name type="scientific">Pseudidiomarina atlantica</name>
    <dbReference type="NCBI Taxonomy" id="1517416"/>
    <lineage>
        <taxon>Bacteria</taxon>
        <taxon>Pseudomonadati</taxon>
        <taxon>Pseudomonadota</taxon>
        <taxon>Gammaproteobacteria</taxon>
        <taxon>Alteromonadales</taxon>
        <taxon>Idiomarinaceae</taxon>
        <taxon>Pseudidiomarina</taxon>
    </lineage>
</organism>
<dbReference type="OrthoDB" id="6234984at2"/>
<keyword evidence="1" id="KW-1133">Transmembrane helix</keyword>
<dbReference type="STRING" id="1517416.IDAT_08380"/>
<evidence type="ECO:0000256" key="1">
    <source>
        <dbReference type="SAM" id="Phobius"/>
    </source>
</evidence>
<sequence length="399" mass="45420">MSELWLINAWRQQVKSSRAVAAALKLAKSRNLQRYALVRQGRHYWLACSAEASTSEQYDLAICVRRQFAKIRHGIYLALWQGQLVCVAWQEQQLLHCCAVEHDADGAAHIQLQLSEMKSGGRSDSALLLAKSAPAELEQFCRQQLSSWRLLVAQVDIQDLRLLKPARLRGLQQPTAGQQRQRLLLALLLACASAAMVAWYFWPQPSTADTTQPTQIAPAPTGLALDLLADLPRLFAGFEHLAGWQWQSAHLQGNRLTAQLRANYGRSEELLAQVASDWQLQSGKATTQLVAMLDKPRWSQPQQSEPWSVVAWQDNAQRYFPKLQVNAVQRGQDQWFQWQQWQLLLPTTSWEELRRVQALLTNRQLRIIGLKLSYRATLQLDLTLRHYELLQPAIEDPAA</sequence>
<accession>A0A094ISD4</accession>
<keyword evidence="3" id="KW-1185">Reference proteome</keyword>
<keyword evidence="1" id="KW-0812">Transmembrane</keyword>
<dbReference type="RefSeq" id="WP_034732686.1">
    <property type="nucleotide sequence ID" value="NZ_JPIN01000007.1"/>
</dbReference>
<dbReference type="eggNOG" id="ENOG5031IDR">
    <property type="taxonomic scope" value="Bacteria"/>
</dbReference>
<keyword evidence="1" id="KW-0472">Membrane</keyword>
<comment type="caution">
    <text evidence="2">The sequence shown here is derived from an EMBL/GenBank/DDBJ whole genome shotgun (WGS) entry which is preliminary data.</text>
</comment>
<dbReference type="EMBL" id="JPIN01000007">
    <property type="protein sequence ID" value="KFZ28739.1"/>
    <property type="molecule type" value="Genomic_DNA"/>
</dbReference>
<evidence type="ECO:0000313" key="2">
    <source>
        <dbReference type="EMBL" id="KFZ28739.1"/>
    </source>
</evidence>
<dbReference type="AlphaFoldDB" id="A0A094ISD4"/>
<dbReference type="Proteomes" id="UP000053718">
    <property type="component" value="Unassembled WGS sequence"/>
</dbReference>
<gene>
    <name evidence="2" type="ORF">IDAT_08380</name>
</gene>